<sequence>MVSIRYLFTIFHRFGMISLHHYKSERLNKLHERYVKLCNCLVGCFLLSQTYSIITRATQYTPELIWTCILNFTLWFLWYVALFTQANYKQILYFFDLVDLFSKADKQVIQKSYREAKQIYIGMFVTISFVYVAILIQSVTPIPHNELDIRRNIYKTKHPERHLPYDIRIPFIDESESWAYRILFVYQLYILTYFSVCTPSVMSFLPVVMIHLRGQYEILCKYINLIGQEHRDACGNAIYYTNIEEDQYEILKKEAPFPKRLIITREQLIQMEMKKIRRQKKYEAHYLRQIIRFHQRLLFCQLEYTRIISPLILGIVILNSILFILCLYQLVIGSSNLSPPRYYTMVGILIGVMVEFFVICNTSEVADDCSNLLMINGIKHSSWEKASNQTRRYLCVMLRRVQRPNHLSFNEGMIILSRLLFLRLVRVAYSFVNFMGSRSVGK</sequence>
<keyword evidence="7 10" id="KW-0472">Membrane</keyword>
<keyword evidence="6 10" id="KW-1133">Transmembrane helix</keyword>
<evidence type="ECO:0000256" key="3">
    <source>
        <dbReference type="ARBA" id="ARBA00022606"/>
    </source>
</evidence>
<name>A0A8D8VKP0_9HEMI</name>
<comment type="caution">
    <text evidence="10">Lacks conserved residue(s) required for the propagation of feature annotation.</text>
</comment>
<dbReference type="PANTHER" id="PTHR21137:SF35">
    <property type="entry name" value="ODORANT RECEPTOR 19A-RELATED"/>
    <property type="match status" value="1"/>
</dbReference>
<dbReference type="AlphaFoldDB" id="A0A8D8VKP0"/>
<evidence type="ECO:0000313" key="11">
    <source>
        <dbReference type="EMBL" id="CAG6626418.1"/>
    </source>
</evidence>
<feature type="transmembrane region" description="Helical" evidence="10">
    <location>
        <begin position="188"/>
        <end position="212"/>
    </location>
</feature>
<keyword evidence="3 10" id="KW-0716">Sensory transduction</keyword>
<dbReference type="GO" id="GO:0007165">
    <property type="term" value="P:signal transduction"/>
    <property type="evidence" value="ECO:0007669"/>
    <property type="project" value="UniProtKB-KW"/>
</dbReference>
<feature type="transmembrane region" description="Helical" evidence="10">
    <location>
        <begin position="34"/>
        <end position="52"/>
    </location>
</feature>
<evidence type="ECO:0000256" key="1">
    <source>
        <dbReference type="ARBA" id="ARBA00004651"/>
    </source>
</evidence>
<evidence type="ECO:0000256" key="5">
    <source>
        <dbReference type="ARBA" id="ARBA00022725"/>
    </source>
</evidence>
<evidence type="ECO:0000256" key="7">
    <source>
        <dbReference type="ARBA" id="ARBA00023136"/>
    </source>
</evidence>
<evidence type="ECO:0000256" key="2">
    <source>
        <dbReference type="ARBA" id="ARBA00022475"/>
    </source>
</evidence>
<dbReference type="GO" id="GO:0005886">
    <property type="term" value="C:plasma membrane"/>
    <property type="evidence" value="ECO:0007669"/>
    <property type="project" value="UniProtKB-SubCell"/>
</dbReference>
<keyword evidence="5 10" id="KW-0552">Olfaction</keyword>
<keyword evidence="4 10" id="KW-0812">Transmembrane</keyword>
<feature type="transmembrane region" description="Helical" evidence="10">
    <location>
        <begin position="119"/>
        <end position="139"/>
    </location>
</feature>
<evidence type="ECO:0000256" key="9">
    <source>
        <dbReference type="ARBA" id="ARBA00023224"/>
    </source>
</evidence>
<dbReference type="Pfam" id="PF02949">
    <property type="entry name" value="7tm_6"/>
    <property type="match status" value="1"/>
</dbReference>
<keyword evidence="8 10" id="KW-0675">Receptor</keyword>
<dbReference type="GO" id="GO:0005549">
    <property type="term" value="F:odorant binding"/>
    <property type="evidence" value="ECO:0007669"/>
    <property type="project" value="InterPro"/>
</dbReference>
<comment type="subcellular location">
    <subcellularLocation>
        <location evidence="1 10">Cell membrane</location>
        <topology evidence="1 10">Multi-pass membrane protein</topology>
    </subcellularLocation>
</comment>
<evidence type="ECO:0000256" key="6">
    <source>
        <dbReference type="ARBA" id="ARBA00022989"/>
    </source>
</evidence>
<organism evidence="11">
    <name type="scientific">Cacopsylla melanoneura</name>
    <dbReference type="NCBI Taxonomy" id="428564"/>
    <lineage>
        <taxon>Eukaryota</taxon>
        <taxon>Metazoa</taxon>
        <taxon>Ecdysozoa</taxon>
        <taxon>Arthropoda</taxon>
        <taxon>Hexapoda</taxon>
        <taxon>Insecta</taxon>
        <taxon>Pterygota</taxon>
        <taxon>Neoptera</taxon>
        <taxon>Paraneoptera</taxon>
        <taxon>Hemiptera</taxon>
        <taxon>Sternorrhyncha</taxon>
        <taxon>Psylloidea</taxon>
        <taxon>Psyllidae</taxon>
        <taxon>Psyllinae</taxon>
        <taxon>Cacopsylla</taxon>
    </lineage>
</organism>
<accession>A0A8D8VKP0</accession>
<reference evidence="11" key="1">
    <citation type="submission" date="2021-05" db="EMBL/GenBank/DDBJ databases">
        <authorList>
            <person name="Alioto T."/>
            <person name="Alioto T."/>
            <person name="Gomez Garrido J."/>
        </authorList>
    </citation>
    <scope>NUCLEOTIDE SEQUENCE</scope>
</reference>
<dbReference type="PANTHER" id="PTHR21137">
    <property type="entry name" value="ODORANT RECEPTOR"/>
    <property type="match status" value="1"/>
</dbReference>
<evidence type="ECO:0000256" key="4">
    <source>
        <dbReference type="ARBA" id="ARBA00022692"/>
    </source>
</evidence>
<proteinExistence type="inferred from homology"/>
<comment type="similarity">
    <text evidence="10">Belongs to the insect chemoreceptor superfamily. Heteromeric odorant receptor channel (TC 1.A.69) family.</text>
</comment>
<dbReference type="InterPro" id="IPR004117">
    <property type="entry name" value="7tm6_olfct_rcpt"/>
</dbReference>
<dbReference type="EMBL" id="HBUF01062537">
    <property type="protein sequence ID" value="CAG6626420.1"/>
    <property type="molecule type" value="Transcribed_RNA"/>
</dbReference>
<feature type="transmembrane region" description="Helical" evidence="10">
    <location>
        <begin position="311"/>
        <end position="330"/>
    </location>
</feature>
<keyword evidence="9 10" id="KW-0807">Transducer</keyword>
<feature type="transmembrane region" description="Helical" evidence="10">
    <location>
        <begin position="342"/>
        <end position="360"/>
    </location>
</feature>
<evidence type="ECO:0000256" key="8">
    <source>
        <dbReference type="ARBA" id="ARBA00023170"/>
    </source>
</evidence>
<protein>
    <recommendedName>
        <fullName evidence="10">Odorant receptor</fullName>
    </recommendedName>
</protein>
<feature type="transmembrane region" description="Helical" evidence="10">
    <location>
        <begin position="64"/>
        <end position="83"/>
    </location>
</feature>
<dbReference type="GO" id="GO:0004984">
    <property type="term" value="F:olfactory receptor activity"/>
    <property type="evidence" value="ECO:0007669"/>
    <property type="project" value="InterPro"/>
</dbReference>
<evidence type="ECO:0000256" key="10">
    <source>
        <dbReference type="RuleBase" id="RU351113"/>
    </source>
</evidence>
<keyword evidence="2" id="KW-1003">Cell membrane</keyword>
<dbReference type="EMBL" id="HBUF01062535">
    <property type="protein sequence ID" value="CAG6626418.1"/>
    <property type="molecule type" value="Transcribed_RNA"/>
</dbReference>